<evidence type="ECO:0000313" key="1">
    <source>
        <dbReference type="EMBL" id="KAF7252149.1"/>
    </source>
</evidence>
<name>A0A8S9YI91_9TREM</name>
<dbReference type="EMBL" id="JTDE01005009">
    <property type="protein sequence ID" value="KAF7252149.1"/>
    <property type="molecule type" value="Genomic_DNA"/>
</dbReference>
<comment type="caution">
    <text evidence="1">The sequence shown here is derived from an EMBL/GenBank/DDBJ whole genome shotgun (WGS) entry which is preliminary data.</text>
</comment>
<accession>A0A8S9YI91</accession>
<gene>
    <name evidence="1" type="ORF">EG68_09187</name>
</gene>
<dbReference type="AlphaFoldDB" id="A0A8S9YI91"/>
<reference evidence="1" key="1">
    <citation type="submission" date="2019-07" db="EMBL/GenBank/DDBJ databases">
        <title>Annotation for the trematode Paragonimus miyazaki's.</title>
        <authorList>
            <person name="Choi Y.-J."/>
        </authorList>
    </citation>
    <scope>NUCLEOTIDE SEQUENCE</scope>
    <source>
        <strain evidence="1">Japan</strain>
    </source>
</reference>
<proteinExistence type="predicted"/>
<sequence>MTCMSIRMNWRWLSRKMQVAIKSYSRKSWTIYYLIIVLLT</sequence>
<dbReference type="Proteomes" id="UP000822476">
    <property type="component" value="Unassembled WGS sequence"/>
</dbReference>
<organism evidence="1 2">
    <name type="scientific">Paragonimus skrjabini miyazakii</name>
    <dbReference type="NCBI Taxonomy" id="59628"/>
    <lineage>
        <taxon>Eukaryota</taxon>
        <taxon>Metazoa</taxon>
        <taxon>Spiralia</taxon>
        <taxon>Lophotrochozoa</taxon>
        <taxon>Platyhelminthes</taxon>
        <taxon>Trematoda</taxon>
        <taxon>Digenea</taxon>
        <taxon>Plagiorchiida</taxon>
        <taxon>Troglotremata</taxon>
        <taxon>Troglotrematidae</taxon>
        <taxon>Paragonimus</taxon>
    </lineage>
</organism>
<protein>
    <submittedName>
        <fullName evidence="1">Uncharacterized protein</fullName>
    </submittedName>
</protein>
<keyword evidence="2" id="KW-1185">Reference proteome</keyword>
<evidence type="ECO:0000313" key="2">
    <source>
        <dbReference type="Proteomes" id="UP000822476"/>
    </source>
</evidence>